<protein>
    <submittedName>
        <fullName evidence="1">Uncharacterized protein</fullName>
    </submittedName>
</protein>
<sequence length="476" mass="53526">MYKLLLKSLAIMTTSVGSVPLTPTVLSIQNSQGNDARAISPLAHDKELELIRKIKTYKDLINNKILTNPSIVSLIEAELKGLGNETEMVNQFFDLFKTYHSPISYLFAEISKEWYKPSDGDIKESMARVAKQIGEDGTPGQTTGRWNGHLWARAQGNKWTWNNFYTYSGGIHFNEMIHDLTGAYLGNIIDDCLHLGGGGQWGFETEKFANRLVEAGNNIFGNKKAQKNLIQALMPLIKDHVMKKNDFSTGYEQLIWAEGEPDLEKDFNIRLLFERLAHLFSQDGKNDLIDIVSNLVTSPFFEDVLIDTGFYGQRTFTEAIEMANNGITGAIIKLITDELKPRNLATMIVNAIEPVIAELGLDKTLKDLNGIFDTANHAKIFKFRINLPELASSFESLENWDNFDSCLENVKDFINNKNSQVSLKNLLQMLGTQEGADDFVKGSPLENLKKNLDDDNSLLQCSLTVLEAYYLMLDES</sequence>
<keyword evidence="2" id="KW-1185">Reference proteome</keyword>
<accession>A0A2K8NQL3</accession>
<dbReference type="Proteomes" id="UP000232222">
    <property type="component" value="Chromosome"/>
</dbReference>
<proteinExistence type="predicted"/>
<reference evidence="1 2" key="1">
    <citation type="submission" date="2017-11" db="EMBL/GenBank/DDBJ databases">
        <title>Genome sequence of Entomoplasma freundtii BARC 318 (ATCC 51999).</title>
        <authorList>
            <person name="Lo W.-S."/>
            <person name="Gasparich G.E."/>
            <person name="Kuo C.-H."/>
        </authorList>
    </citation>
    <scope>NUCLEOTIDE SEQUENCE [LARGE SCALE GENOMIC DNA]</scope>
    <source>
        <strain evidence="1 2">BARC 318</strain>
    </source>
</reference>
<gene>
    <name evidence="1" type="ORF">EFREU_v1c01080</name>
</gene>
<dbReference type="AlphaFoldDB" id="A0A2K8NQL3"/>
<name>A0A2K8NQL3_9MOLU</name>
<organism evidence="1 2">
    <name type="scientific">Entomoplasma freundtii</name>
    <dbReference type="NCBI Taxonomy" id="74700"/>
    <lineage>
        <taxon>Bacteria</taxon>
        <taxon>Bacillati</taxon>
        <taxon>Mycoplasmatota</taxon>
        <taxon>Mollicutes</taxon>
        <taxon>Entomoplasmatales</taxon>
        <taxon>Entomoplasmataceae</taxon>
        <taxon>Entomoplasma</taxon>
    </lineage>
</organism>
<evidence type="ECO:0000313" key="1">
    <source>
        <dbReference type="EMBL" id="ATZ16135.1"/>
    </source>
</evidence>
<evidence type="ECO:0000313" key="2">
    <source>
        <dbReference type="Proteomes" id="UP000232222"/>
    </source>
</evidence>
<dbReference type="RefSeq" id="WP_100609096.1">
    <property type="nucleotide sequence ID" value="NZ_CP024962.1"/>
</dbReference>
<dbReference type="KEGG" id="efr:EFREU_v1c01080"/>
<dbReference type="EMBL" id="CP024962">
    <property type="protein sequence ID" value="ATZ16135.1"/>
    <property type="molecule type" value="Genomic_DNA"/>
</dbReference>